<evidence type="ECO:0000256" key="4">
    <source>
        <dbReference type="SAM" id="MobiDB-lite"/>
    </source>
</evidence>
<dbReference type="PANTHER" id="PTHR23188:SF12">
    <property type="entry name" value="RNA POLYMERASE II-ASSOCIATED FACTOR 1 HOMOLOG"/>
    <property type="match status" value="1"/>
</dbReference>
<dbReference type="RefSeq" id="XP_005711932.1">
    <property type="nucleotide sequence ID" value="XM_005711875.1"/>
</dbReference>
<evidence type="ECO:0000313" key="6">
    <source>
        <dbReference type="Proteomes" id="UP000012073"/>
    </source>
</evidence>
<comment type="subcellular location">
    <subcellularLocation>
        <location evidence="1">Nucleus</location>
    </subcellularLocation>
</comment>
<dbReference type="Pfam" id="PF03985">
    <property type="entry name" value="Paf1"/>
    <property type="match status" value="1"/>
</dbReference>
<dbReference type="STRING" id="2769.R7Q0U1"/>
<feature type="region of interest" description="Disordered" evidence="4">
    <location>
        <begin position="55"/>
        <end position="76"/>
    </location>
</feature>
<sequence length="579" mass="66209">MSYGTQFLLYPGAPLGTASIFGSKMCRTSPCLVRTLNFLNFLIMSNPYDQILRSSVPQKPQRAPVRDSQPSSSVLSRAKRIRPVPKPPIRFNVRPRFRFDLPDPPMDPKMLLGRLSTASYSRPVYSDLEKDFRPPAIPADPKYGLRPNLVENALYRKSNELSMDDNALLFSVMAGRPGYTSSRTGPDSIRRGSQKIGVRPPQQKPTTTNPFLRAMSYDEYQGSSSVTRHMLSAKDDEDKAAKLANDMKHDPKLRERRRRAMLHSFEAARQRPRHPDRRKAHLKPVHVAPVLPDFDTLGQAFVAIEFDKDDNLTHLERQREESEATDESERTFTVIPVGKSDLNDRQIIACYTPSGHTIARRKHLREEDGPNADRDPKKIRYDDEETYDWIAEYAVRETKIGNGYKSRNTLARSCFAAVEYTKADNPKVGVVLFSRIDATWKLSKRPGTIEKFGKPGLKLKRDNQMQPDEDFQRDLIAGRTGNEKEPKSVNEWVFRNTIERKTSYRSKQRFWVRMACRAEQNTVFWTKYSVSMGTSLPIPTFREGSTVSVRTDHIANNMKQAAREHMNRNGKKTSVLGLK</sequence>
<name>R7Q0U1_CHOCR</name>
<keyword evidence="3" id="KW-0539">Nucleus</keyword>
<feature type="region of interest" description="Disordered" evidence="4">
    <location>
        <begin position="179"/>
        <end position="209"/>
    </location>
</feature>
<dbReference type="OrthoDB" id="4378at2759"/>
<organism evidence="5 6">
    <name type="scientific">Chondrus crispus</name>
    <name type="common">Carrageen Irish moss</name>
    <name type="synonym">Polymorpha crispa</name>
    <dbReference type="NCBI Taxonomy" id="2769"/>
    <lineage>
        <taxon>Eukaryota</taxon>
        <taxon>Rhodophyta</taxon>
        <taxon>Florideophyceae</taxon>
        <taxon>Rhodymeniophycidae</taxon>
        <taxon>Gigartinales</taxon>
        <taxon>Gigartinaceae</taxon>
        <taxon>Chondrus</taxon>
    </lineage>
</organism>
<protein>
    <submittedName>
        <fullName evidence="5">Uncharacterized protein</fullName>
    </submittedName>
</protein>
<dbReference type="GO" id="GO:0016593">
    <property type="term" value="C:Cdc73/Paf1 complex"/>
    <property type="evidence" value="ECO:0007669"/>
    <property type="project" value="InterPro"/>
</dbReference>
<evidence type="ECO:0000256" key="3">
    <source>
        <dbReference type="ARBA" id="ARBA00023242"/>
    </source>
</evidence>
<gene>
    <name evidence="5" type="ORF">CHC_T00008035001</name>
</gene>
<accession>R7Q0U1</accession>
<keyword evidence="6" id="KW-1185">Reference proteome</keyword>
<comment type="similarity">
    <text evidence="2">Belongs to the PAF1 family.</text>
</comment>
<dbReference type="Gramene" id="CDF32267">
    <property type="protein sequence ID" value="CDF32267"/>
    <property type="gene ID" value="CHC_T00008035001"/>
</dbReference>
<dbReference type="InterPro" id="IPR007133">
    <property type="entry name" value="RNA_pol_II-assoc_Paf1"/>
</dbReference>
<dbReference type="PANTHER" id="PTHR23188">
    <property type="entry name" value="RNA POLYMERASE II-ASSOCIATED FACTOR 1 HOMOLOG"/>
    <property type="match status" value="1"/>
</dbReference>
<dbReference type="EMBL" id="HG001461">
    <property type="protein sequence ID" value="CDF32267.1"/>
    <property type="molecule type" value="Genomic_DNA"/>
</dbReference>
<dbReference type="GO" id="GO:0006368">
    <property type="term" value="P:transcription elongation by RNA polymerase II"/>
    <property type="evidence" value="ECO:0007669"/>
    <property type="project" value="InterPro"/>
</dbReference>
<dbReference type="AlphaFoldDB" id="R7Q0U1"/>
<evidence type="ECO:0000256" key="2">
    <source>
        <dbReference type="ARBA" id="ARBA00007560"/>
    </source>
</evidence>
<dbReference type="KEGG" id="ccp:CHC_T00008035001"/>
<dbReference type="GO" id="GO:0003682">
    <property type="term" value="F:chromatin binding"/>
    <property type="evidence" value="ECO:0007669"/>
    <property type="project" value="TreeGrafter"/>
</dbReference>
<evidence type="ECO:0000256" key="1">
    <source>
        <dbReference type="ARBA" id="ARBA00004123"/>
    </source>
</evidence>
<dbReference type="Proteomes" id="UP000012073">
    <property type="component" value="Unassembled WGS sequence"/>
</dbReference>
<evidence type="ECO:0000313" key="5">
    <source>
        <dbReference type="EMBL" id="CDF32267.1"/>
    </source>
</evidence>
<proteinExistence type="inferred from homology"/>
<reference evidence="6" key="1">
    <citation type="journal article" date="2013" name="Proc. Natl. Acad. Sci. U.S.A.">
        <title>Genome structure and metabolic features in the red seaweed Chondrus crispus shed light on evolution of the Archaeplastida.</title>
        <authorList>
            <person name="Collen J."/>
            <person name="Porcel B."/>
            <person name="Carre W."/>
            <person name="Ball S.G."/>
            <person name="Chaparro C."/>
            <person name="Tonon T."/>
            <person name="Barbeyron T."/>
            <person name="Michel G."/>
            <person name="Noel B."/>
            <person name="Valentin K."/>
            <person name="Elias M."/>
            <person name="Artiguenave F."/>
            <person name="Arun A."/>
            <person name="Aury J.M."/>
            <person name="Barbosa-Neto J.F."/>
            <person name="Bothwell J.H."/>
            <person name="Bouget F.Y."/>
            <person name="Brillet L."/>
            <person name="Cabello-Hurtado F."/>
            <person name="Capella-Gutierrez S."/>
            <person name="Charrier B."/>
            <person name="Cladiere L."/>
            <person name="Cock J.M."/>
            <person name="Coelho S.M."/>
            <person name="Colleoni C."/>
            <person name="Czjzek M."/>
            <person name="Da Silva C."/>
            <person name="Delage L."/>
            <person name="Denoeud F."/>
            <person name="Deschamps P."/>
            <person name="Dittami S.M."/>
            <person name="Gabaldon T."/>
            <person name="Gachon C.M."/>
            <person name="Groisillier A."/>
            <person name="Herve C."/>
            <person name="Jabbari K."/>
            <person name="Katinka M."/>
            <person name="Kloareg B."/>
            <person name="Kowalczyk N."/>
            <person name="Labadie K."/>
            <person name="Leblanc C."/>
            <person name="Lopez P.J."/>
            <person name="McLachlan D.H."/>
            <person name="Meslet-Cladiere L."/>
            <person name="Moustafa A."/>
            <person name="Nehr Z."/>
            <person name="Nyvall Collen P."/>
            <person name="Panaud O."/>
            <person name="Partensky F."/>
            <person name="Poulain J."/>
            <person name="Rensing S.A."/>
            <person name="Rousvoal S."/>
            <person name="Samson G."/>
            <person name="Symeonidi A."/>
            <person name="Weissenbach J."/>
            <person name="Zambounis A."/>
            <person name="Wincker P."/>
            <person name="Boyen C."/>
        </authorList>
    </citation>
    <scope>NUCLEOTIDE SEQUENCE [LARGE SCALE GENOMIC DNA]</scope>
    <source>
        <strain evidence="6">cv. Stackhouse</strain>
    </source>
</reference>
<dbReference type="GeneID" id="17319648"/>
<dbReference type="GO" id="GO:0000993">
    <property type="term" value="F:RNA polymerase II complex binding"/>
    <property type="evidence" value="ECO:0007669"/>
    <property type="project" value="TreeGrafter"/>
</dbReference>